<reference evidence="6" key="1">
    <citation type="submission" date="2016-06" db="EMBL/GenBank/DDBJ databases">
        <title>Pandoraea oxalativorans DSM 23570 Genome Sequencing.</title>
        <authorList>
            <person name="Ee R."/>
            <person name="Lim Y.-L."/>
            <person name="Yong D."/>
            <person name="Yin W.-F."/>
            <person name="Chan K.-G."/>
        </authorList>
    </citation>
    <scope>NUCLEOTIDE SEQUENCE</scope>
    <source>
        <strain evidence="6">DSM 23570</strain>
    </source>
</reference>
<dbReference type="PATRIC" id="fig|573737.6.peg.4282"/>
<feature type="signal peptide" evidence="4">
    <location>
        <begin position="1"/>
        <end position="34"/>
    </location>
</feature>
<keyword evidence="3 4" id="KW-0732">Signal</keyword>
<feature type="chain" id="PRO_5002415629" evidence="4">
    <location>
        <begin position="35"/>
        <end position="521"/>
    </location>
</feature>
<name>A0A0E3YEV7_9BURK</name>
<dbReference type="PIRSF" id="PIRSF002741">
    <property type="entry name" value="MppA"/>
    <property type="match status" value="1"/>
</dbReference>
<dbReference type="EMBL" id="CP011253">
    <property type="protein sequence ID" value="AKC70771.1"/>
    <property type="molecule type" value="Genomic_DNA"/>
</dbReference>
<keyword evidence="7" id="KW-1185">Reference proteome</keyword>
<dbReference type="KEGG" id="pox:MB84_16720"/>
<dbReference type="GO" id="GO:1904680">
    <property type="term" value="F:peptide transmembrane transporter activity"/>
    <property type="evidence" value="ECO:0007669"/>
    <property type="project" value="TreeGrafter"/>
</dbReference>
<evidence type="ECO:0000313" key="7">
    <source>
        <dbReference type="Proteomes" id="UP000035050"/>
    </source>
</evidence>
<evidence type="ECO:0000259" key="5">
    <source>
        <dbReference type="Pfam" id="PF00496"/>
    </source>
</evidence>
<evidence type="ECO:0000256" key="2">
    <source>
        <dbReference type="ARBA" id="ARBA00022448"/>
    </source>
</evidence>
<dbReference type="CDD" id="cd00995">
    <property type="entry name" value="PBP2_NikA_DppA_OppA_like"/>
    <property type="match status" value="1"/>
</dbReference>
<dbReference type="GO" id="GO:0043190">
    <property type="term" value="C:ATP-binding cassette (ABC) transporter complex"/>
    <property type="evidence" value="ECO:0007669"/>
    <property type="project" value="InterPro"/>
</dbReference>
<keyword evidence="2" id="KW-0813">Transport</keyword>
<feature type="domain" description="Solute-binding protein family 5" evidence="5">
    <location>
        <begin position="87"/>
        <end position="436"/>
    </location>
</feature>
<dbReference type="Gene3D" id="3.10.105.10">
    <property type="entry name" value="Dipeptide-binding Protein, Domain 3"/>
    <property type="match status" value="1"/>
</dbReference>
<dbReference type="Gene3D" id="3.40.190.10">
    <property type="entry name" value="Periplasmic binding protein-like II"/>
    <property type="match status" value="1"/>
</dbReference>
<evidence type="ECO:0000313" key="6">
    <source>
        <dbReference type="EMBL" id="AKC70771.1"/>
    </source>
</evidence>
<dbReference type="GO" id="GO:0030288">
    <property type="term" value="C:outer membrane-bounded periplasmic space"/>
    <property type="evidence" value="ECO:0007669"/>
    <property type="project" value="UniProtKB-ARBA"/>
</dbReference>
<dbReference type="SUPFAM" id="SSF53850">
    <property type="entry name" value="Periplasmic binding protein-like II"/>
    <property type="match status" value="1"/>
</dbReference>
<dbReference type="OrthoDB" id="9801799at2"/>
<evidence type="ECO:0000256" key="3">
    <source>
        <dbReference type="ARBA" id="ARBA00022729"/>
    </source>
</evidence>
<dbReference type="HOGENOM" id="CLU_017028_7_4_4"/>
<dbReference type="RefSeq" id="WP_046291952.1">
    <property type="nucleotide sequence ID" value="NZ_CP011253.3"/>
</dbReference>
<dbReference type="Gene3D" id="3.90.76.10">
    <property type="entry name" value="Dipeptide-binding Protein, Domain 1"/>
    <property type="match status" value="1"/>
</dbReference>
<sequence>MHTRALHAGSRKVAWIGLGIALCAALLTSTAAHAIGGKPALDRDTVVFAVGKDINNLDAQVAATGDSQRYGWQLFDSLYAFDIDGNLKPSVATGVKIAPDGLQYTFTLRSDVKFHNGAKLTARDVKYSLERIVAPETKSTRRPYFANLVDRVDAPNDTTVVFHLKRQDGAFLNKIAGYLLLVPKAYTEGLASPEAFARAPVGSGPYKFVEQKSGQSVTLERSDGYWGAKPGIKRLVFKVIPEASSRINALLNGEVDAIDYVPSVDVARLKANAGLTVKSVPVGSPLAVRLYSNVPGTPLSKREVRLALNYALDTKAIIGQALHGVGAQMSSYVSSSYPYGVDRTLKPYPYDPAQAKKLLAQGGYPNGFTTDLLCPTDNPKELCEVIAAYWSAVGVKTNVKVIDYAAWSRLNNTHKGGPMTMMQFSNAIYDPVHPISGAATKDGTWSDYFNPEVEKLVAQGDAATSREQRDEIFKKIGRLLHDDGHAVLITELYYTFAQDVKLNWEPQHGSGYYNLRSLSWK</sequence>
<dbReference type="Pfam" id="PF00496">
    <property type="entry name" value="SBP_bac_5"/>
    <property type="match status" value="1"/>
</dbReference>
<accession>A0A0E3YEV7</accession>
<dbReference type="PANTHER" id="PTHR30290">
    <property type="entry name" value="PERIPLASMIC BINDING COMPONENT OF ABC TRANSPORTER"/>
    <property type="match status" value="1"/>
</dbReference>
<evidence type="ECO:0000256" key="1">
    <source>
        <dbReference type="ARBA" id="ARBA00005695"/>
    </source>
</evidence>
<organism evidence="6 7">
    <name type="scientific">Pandoraea oxalativorans</name>
    <dbReference type="NCBI Taxonomy" id="573737"/>
    <lineage>
        <taxon>Bacteria</taxon>
        <taxon>Pseudomonadati</taxon>
        <taxon>Pseudomonadota</taxon>
        <taxon>Betaproteobacteria</taxon>
        <taxon>Burkholderiales</taxon>
        <taxon>Burkholderiaceae</taxon>
        <taxon>Pandoraea</taxon>
    </lineage>
</organism>
<gene>
    <name evidence="6" type="ORF">MB84_16720</name>
</gene>
<dbReference type="GO" id="GO:0015833">
    <property type="term" value="P:peptide transport"/>
    <property type="evidence" value="ECO:0007669"/>
    <property type="project" value="TreeGrafter"/>
</dbReference>
<evidence type="ECO:0000256" key="4">
    <source>
        <dbReference type="SAM" id="SignalP"/>
    </source>
</evidence>
<proteinExistence type="inferred from homology"/>
<comment type="similarity">
    <text evidence="1">Belongs to the bacterial solute-binding protein 5 family.</text>
</comment>
<dbReference type="Proteomes" id="UP000035050">
    <property type="component" value="Chromosome"/>
</dbReference>
<dbReference type="AlphaFoldDB" id="A0A0E3YEV7"/>
<dbReference type="InterPro" id="IPR039424">
    <property type="entry name" value="SBP_5"/>
</dbReference>
<dbReference type="InterPro" id="IPR030678">
    <property type="entry name" value="Peptide/Ni-bd"/>
</dbReference>
<protein>
    <submittedName>
        <fullName evidence="6">ABC transporter substrate-binding protein</fullName>
    </submittedName>
</protein>
<dbReference type="InterPro" id="IPR000914">
    <property type="entry name" value="SBP_5_dom"/>
</dbReference>
<dbReference type="PANTHER" id="PTHR30290:SF9">
    <property type="entry name" value="OLIGOPEPTIDE-BINDING PROTEIN APPA"/>
    <property type="match status" value="1"/>
</dbReference>